<keyword evidence="4" id="KW-1185">Reference proteome</keyword>
<dbReference type="EMBL" id="BAABKC010000148">
    <property type="protein sequence ID" value="GAA5082415.1"/>
    <property type="molecule type" value="Genomic_DNA"/>
</dbReference>
<dbReference type="InterPro" id="IPR002645">
    <property type="entry name" value="STAS_dom"/>
</dbReference>
<feature type="domain" description="STAS" evidence="2">
    <location>
        <begin position="7"/>
        <end position="118"/>
    </location>
</feature>
<dbReference type="InterPro" id="IPR051932">
    <property type="entry name" value="Bact_StressResp_Reg"/>
</dbReference>
<evidence type="ECO:0000313" key="4">
    <source>
        <dbReference type="Proteomes" id="UP001500124"/>
    </source>
</evidence>
<reference evidence="4" key="1">
    <citation type="journal article" date="2019" name="Int. J. Syst. Evol. Microbiol.">
        <title>The Global Catalogue of Microorganisms (GCM) 10K type strain sequencing project: providing services to taxonomists for standard genome sequencing and annotation.</title>
        <authorList>
            <consortium name="The Broad Institute Genomics Platform"/>
            <consortium name="The Broad Institute Genome Sequencing Center for Infectious Disease"/>
            <person name="Wu L."/>
            <person name="Ma J."/>
        </authorList>
    </citation>
    <scope>NUCLEOTIDE SEQUENCE [LARGE SCALE GENOMIC DNA]</scope>
    <source>
        <strain evidence="4">JCM 18410</strain>
    </source>
</reference>
<accession>A0ABP9LSG7</accession>
<dbReference type="PANTHER" id="PTHR33745">
    <property type="entry name" value="RSBT ANTAGONIST PROTEIN RSBS-RELATED"/>
    <property type="match status" value="1"/>
</dbReference>
<organism evidence="3 4">
    <name type="scientific">Streptomyces similanensis</name>
    <dbReference type="NCBI Taxonomy" id="1274988"/>
    <lineage>
        <taxon>Bacteria</taxon>
        <taxon>Bacillati</taxon>
        <taxon>Actinomycetota</taxon>
        <taxon>Actinomycetes</taxon>
        <taxon>Kitasatosporales</taxon>
        <taxon>Streptomycetaceae</taxon>
        <taxon>Streptomyces</taxon>
    </lineage>
</organism>
<dbReference type="Pfam" id="PF01740">
    <property type="entry name" value="STAS"/>
    <property type="match status" value="1"/>
</dbReference>
<evidence type="ECO:0000256" key="1">
    <source>
        <dbReference type="ARBA" id="ARBA00022553"/>
    </source>
</evidence>
<evidence type="ECO:0000259" key="2">
    <source>
        <dbReference type="PROSITE" id="PS50801"/>
    </source>
</evidence>
<dbReference type="Proteomes" id="UP001500124">
    <property type="component" value="Unassembled WGS sequence"/>
</dbReference>
<proteinExistence type="predicted"/>
<dbReference type="InterPro" id="IPR036513">
    <property type="entry name" value="STAS_dom_sf"/>
</dbReference>
<dbReference type="Gene3D" id="3.30.750.24">
    <property type="entry name" value="STAS domain"/>
    <property type="match status" value="1"/>
</dbReference>
<gene>
    <name evidence="3" type="ORF">GCM10023336_77180</name>
</gene>
<dbReference type="RefSeq" id="WP_176147885.1">
    <property type="nucleotide sequence ID" value="NZ_BAABKC010000148.1"/>
</dbReference>
<dbReference type="SUPFAM" id="SSF52091">
    <property type="entry name" value="SpoIIaa-like"/>
    <property type="match status" value="1"/>
</dbReference>
<sequence>MREHATAAPVVGLGDGVVAVTPTGTLDGARVRTVTRTLLEAVVARRARCAILDVTGVSAVDSRTARRLLDAALAVRLTGAECVVCGIRPDLARTLVRPGAGPETLVTRTSLADALAYALRRPGAQRCG</sequence>
<dbReference type="PROSITE" id="PS50801">
    <property type="entry name" value="STAS"/>
    <property type="match status" value="1"/>
</dbReference>
<dbReference type="PANTHER" id="PTHR33745:SF3">
    <property type="entry name" value="RSBT CO-ANTAGONIST PROTEIN RSBRC"/>
    <property type="match status" value="1"/>
</dbReference>
<name>A0ABP9LSG7_9ACTN</name>
<keyword evidence="1" id="KW-0597">Phosphoprotein</keyword>
<comment type="caution">
    <text evidence="3">The sequence shown here is derived from an EMBL/GenBank/DDBJ whole genome shotgun (WGS) entry which is preliminary data.</text>
</comment>
<evidence type="ECO:0000313" key="3">
    <source>
        <dbReference type="EMBL" id="GAA5082415.1"/>
    </source>
</evidence>
<protein>
    <recommendedName>
        <fullName evidence="2">STAS domain-containing protein</fullName>
    </recommendedName>
</protein>
<dbReference type="CDD" id="cd07041">
    <property type="entry name" value="STAS_RsbR_RsbS_like"/>
    <property type="match status" value="1"/>
</dbReference>